<dbReference type="AlphaFoldDB" id="A0A4U8YQH6"/>
<dbReference type="RefSeq" id="WP_180143402.1">
    <property type="nucleotide sequence ID" value="NZ_CAADHO010000007.1"/>
</dbReference>
<dbReference type="EMBL" id="CAADHO010000007">
    <property type="protein sequence ID" value="VFQ46101.1"/>
    <property type="molecule type" value="Genomic_DNA"/>
</dbReference>
<gene>
    <name evidence="2" type="ORF">MSL71_37640</name>
</gene>
<organism evidence="2 3">
    <name type="scientific">Desulfoluna butyratoxydans</name>
    <dbReference type="NCBI Taxonomy" id="231438"/>
    <lineage>
        <taxon>Bacteria</taxon>
        <taxon>Pseudomonadati</taxon>
        <taxon>Thermodesulfobacteriota</taxon>
        <taxon>Desulfobacteria</taxon>
        <taxon>Desulfobacterales</taxon>
        <taxon>Desulfolunaceae</taxon>
        <taxon>Desulfoluna</taxon>
    </lineage>
</organism>
<reference evidence="2 3" key="1">
    <citation type="submission" date="2019-03" db="EMBL/GenBank/DDBJ databases">
        <authorList>
            <person name="Nijsse B."/>
        </authorList>
    </citation>
    <scope>NUCLEOTIDE SEQUENCE [LARGE SCALE GENOMIC DNA]</scope>
    <source>
        <strain evidence="2">Desulfoluna butyratoxydans MSL71</strain>
    </source>
</reference>
<keyword evidence="3" id="KW-1185">Reference proteome</keyword>
<evidence type="ECO:0000313" key="2">
    <source>
        <dbReference type="EMBL" id="VFQ46101.1"/>
    </source>
</evidence>
<dbReference type="InterPro" id="IPR011083">
    <property type="entry name" value="Phage_tail_collar_dom"/>
</dbReference>
<proteinExistence type="predicted"/>
<dbReference type="Pfam" id="PF07484">
    <property type="entry name" value="Collar"/>
    <property type="match status" value="1"/>
</dbReference>
<dbReference type="SUPFAM" id="SSF88874">
    <property type="entry name" value="Receptor-binding domain of short tail fibre protein gp12"/>
    <property type="match status" value="1"/>
</dbReference>
<dbReference type="Gene3D" id="3.90.1340.10">
    <property type="entry name" value="Phage tail collar domain"/>
    <property type="match status" value="1"/>
</dbReference>
<dbReference type="InterPro" id="IPR037053">
    <property type="entry name" value="Phage_tail_collar_dom_sf"/>
</dbReference>
<evidence type="ECO:0000313" key="3">
    <source>
        <dbReference type="Proteomes" id="UP000507962"/>
    </source>
</evidence>
<sequence>MADPFLGEIRMFSGNFAPRGYAWCDGSLVTISEFPALFAILGTRYGGDGRTNFALPDLRGRLPVGCGDVYYLGLARGQEFVQLTQNNLPPHNHGVTEQTVASIQATTKKGGKAVPTSNSRLAAGWSSTFNLDLENYLNSGATEDVSLGGIDASVTSVLSSSGASQKHHNIQPCLSMMYIIAVQGTFPPRAN</sequence>
<evidence type="ECO:0000259" key="1">
    <source>
        <dbReference type="Pfam" id="PF07484"/>
    </source>
</evidence>
<name>A0A4U8YQH6_9BACT</name>
<protein>
    <submittedName>
        <fullName evidence="2">Phage tail collar domain</fullName>
    </submittedName>
</protein>
<feature type="domain" description="Phage tail collar" evidence="1">
    <location>
        <begin position="7"/>
        <end position="63"/>
    </location>
</feature>
<accession>A0A4U8YQH6</accession>
<dbReference type="Proteomes" id="UP000507962">
    <property type="component" value="Unassembled WGS sequence"/>
</dbReference>